<dbReference type="AlphaFoldDB" id="A0AAE0HX88"/>
<gene>
    <name evidence="1" type="ORF">B0H66DRAFT_627109</name>
</gene>
<evidence type="ECO:0000313" key="2">
    <source>
        <dbReference type="Proteomes" id="UP001283341"/>
    </source>
</evidence>
<sequence>MPRRQDDGESTRGRGWSDGLEVPLASLTFPQTSSSKIFGYFKPGVVTLTQGNSVFRVFSIYLKRYDDPIRHQTIENARLVCRLFCEIASRHLFPVVQVHLNQPSLDRLDAISRNPHIAVGIQGVELILDYCPKELAQDLGRFRAHCLKGLGDHEETCSWYLEGILLGHEAQQEQEGRVASFKDPIIIDSEYHQGELNYGSISDAWDRVGQSAAKVSVLADEATEYQRILLRVYDELGRKHEEQARLIADGTFATWLRRPCCVYDLLYPCASSASSIDFDGKAAVRVLNTKDGLFQFAITPLKWEEIELLEGGAELLPARLLSTLPTAMHRAGRDLRHSQICCFPLRSNHSALCPSDVPTDSAWDGLVAAFQQLASFWFGHHGSLSVRGLRPEHLPADQQAFIDRYLSAVLSGHRLEAIDLDFHSFALHDGEKRDGLYYRVDAALGTPDWPRIKILSIAKISLHQAALDKLCAGVGNGLEHMRMRDVDMLSGEWAAALDMLRNRMVGRCRDGRCRFILSGAFGANLERRISKI</sequence>
<comment type="caution">
    <text evidence="1">The sequence shown here is derived from an EMBL/GenBank/DDBJ whole genome shotgun (WGS) entry which is preliminary data.</text>
</comment>
<organism evidence="1 2">
    <name type="scientific">Apodospora peruviana</name>
    <dbReference type="NCBI Taxonomy" id="516989"/>
    <lineage>
        <taxon>Eukaryota</taxon>
        <taxon>Fungi</taxon>
        <taxon>Dikarya</taxon>
        <taxon>Ascomycota</taxon>
        <taxon>Pezizomycotina</taxon>
        <taxon>Sordariomycetes</taxon>
        <taxon>Sordariomycetidae</taxon>
        <taxon>Sordariales</taxon>
        <taxon>Lasiosphaeriaceae</taxon>
        <taxon>Apodospora</taxon>
    </lineage>
</organism>
<protein>
    <submittedName>
        <fullName evidence="1">Uncharacterized protein</fullName>
    </submittedName>
</protein>
<keyword evidence="2" id="KW-1185">Reference proteome</keyword>
<accession>A0AAE0HX88</accession>
<evidence type="ECO:0000313" key="1">
    <source>
        <dbReference type="EMBL" id="KAK3314544.1"/>
    </source>
</evidence>
<name>A0AAE0HX88_9PEZI</name>
<reference evidence="1" key="2">
    <citation type="submission" date="2023-06" db="EMBL/GenBank/DDBJ databases">
        <authorList>
            <consortium name="Lawrence Berkeley National Laboratory"/>
            <person name="Haridas S."/>
            <person name="Hensen N."/>
            <person name="Bonometti L."/>
            <person name="Westerberg I."/>
            <person name="Brannstrom I.O."/>
            <person name="Guillou S."/>
            <person name="Cros-Aarteil S."/>
            <person name="Calhoun S."/>
            <person name="Kuo A."/>
            <person name="Mondo S."/>
            <person name="Pangilinan J."/>
            <person name="Riley R."/>
            <person name="Labutti K."/>
            <person name="Andreopoulos B."/>
            <person name="Lipzen A."/>
            <person name="Chen C."/>
            <person name="Yanf M."/>
            <person name="Daum C."/>
            <person name="Ng V."/>
            <person name="Clum A."/>
            <person name="Steindorff A."/>
            <person name="Ohm R."/>
            <person name="Martin F."/>
            <person name="Silar P."/>
            <person name="Natvig D."/>
            <person name="Lalanne C."/>
            <person name="Gautier V."/>
            <person name="Ament-Velasquez S.L."/>
            <person name="Kruys A."/>
            <person name="Hutchinson M.I."/>
            <person name="Powell A.J."/>
            <person name="Barry K."/>
            <person name="Miller A.N."/>
            <person name="Grigoriev I.V."/>
            <person name="Debuchy R."/>
            <person name="Gladieux P."/>
            <person name="Thoren M.H."/>
            <person name="Johannesson H."/>
        </authorList>
    </citation>
    <scope>NUCLEOTIDE SEQUENCE</scope>
    <source>
        <strain evidence="1">CBS 118394</strain>
    </source>
</reference>
<dbReference type="EMBL" id="JAUEDM010000006">
    <property type="protein sequence ID" value="KAK3314544.1"/>
    <property type="molecule type" value="Genomic_DNA"/>
</dbReference>
<dbReference type="Proteomes" id="UP001283341">
    <property type="component" value="Unassembled WGS sequence"/>
</dbReference>
<proteinExistence type="predicted"/>
<reference evidence="1" key="1">
    <citation type="journal article" date="2023" name="Mol. Phylogenet. Evol.">
        <title>Genome-scale phylogeny and comparative genomics of the fungal order Sordariales.</title>
        <authorList>
            <person name="Hensen N."/>
            <person name="Bonometti L."/>
            <person name="Westerberg I."/>
            <person name="Brannstrom I.O."/>
            <person name="Guillou S."/>
            <person name="Cros-Aarteil S."/>
            <person name="Calhoun S."/>
            <person name="Haridas S."/>
            <person name="Kuo A."/>
            <person name="Mondo S."/>
            <person name="Pangilinan J."/>
            <person name="Riley R."/>
            <person name="LaButti K."/>
            <person name="Andreopoulos B."/>
            <person name="Lipzen A."/>
            <person name="Chen C."/>
            <person name="Yan M."/>
            <person name="Daum C."/>
            <person name="Ng V."/>
            <person name="Clum A."/>
            <person name="Steindorff A."/>
            <person name="Ohm R.A."/>
            <person name="Martin F."/>
            <person name="Silar P."/>
            <person name="Natvig D.O."/>
            <person name="Lalanne C."/>
            <person name="Gautier V."/>
            <person name="Ament-Velasquez S.L."/>
            <person name="Kruys A."/>
            <person name="Hutchinson M.I."/>
            <person name="Powell A.J."/>
            <person name="Barry K."/>
            <person name="Miller A.N."/>
            <person name="Grigoriev I.V."/>
            <person name="Debuchy R."/>
            <person name="Gladieux P."/>
            <person name="Hiltunen Thoren M."/>
            <person name="Johannesson H."/>
        </authorList>
    </citation>
    <scope>NUCLEOTIDE SEQUENCE</scope>
    <source>
        <strain evidence="1">CBS 118394</strain>
    </source>
</reference>